<dbReference type="eggNOG" id="COG0456">
    <property type="taxonomic scope" value="Bacteria"/>
</dbReference>
<organism evidence="1 2">
    <name type="scientific">Porphyromonas endodontalis (strain ATCC 35406 / DSM 24491 / JCM 8526 / CCUG 16442 / BCRC 14492 / NCTC 13058 / HG 370)</name>
    <name type="common">Bacteroides endodontalis</name>
    <dbReference type="NCBI Taxonomy" id="553175"/>
    <lineage>
        <taxon>Bacteria</taxon>
        <taxon>Pseudomonadati</taxon>
        <taxon>Bacteroidota</taxon>
        <taxon>Bacteroidia</taxon>
        <taxon>Bacteroidales</taxon>
        <taxon>Porphyromonadaceae</taxon>
        <taxon>Porphyromonas</taxon>
    </lineage>
</organism>
<dbReference type="SUPFAM" id="SSF55729">
    <property type="entry name" value="Acyl-CoA N-acyltransferases (Nat)"/>
    <property type="match status" value="1"/>
</dbReference>
<dbReference type="RefSeq" id="WP_004334364.1">
    <property type="nucleotide sequence ID" value="NZ_ACNN01000026.1"/>
</dbReference>
<dbReference type="Proteomes" id="UP000004295">
    <property type="component" value="Unassembled WGS sequence"/>
</dbReference>
<keyword evidence="2" id="KW-1185">Reference proteome</keyword>
<sequence length="375" mass="43836">MAVEIRQVQDKSELKRFVQFGNELYKKNPYHVPVLIDDELGTLDKDRNPAFEFCEAAYFLAYRNGHIVGRIAGIINHRANETWNQSNARFGFLDFINDNAVVDALFEVVENWARSKGMEMLQGPMGFTDMDKEGMLIEGFDQLGTMSTIYNYAYYPKQLERLGFIKDQDWKEFKIYIPKEIPEKHIRISKIVREKYGLRVVKVKDRKELLPYGPAVFETINKAYSNLYGYSELSPAQIEYYTKLYIPMLRPEFVTLIVREKDEKVVGIAISMPNLSKALKLANGKLFPFGFIHLLRALKGRPRVIDLYLMGVLPEYMNRGVNALLFNDLIPIYQKFGVEYAESNPELETNMSVQMQWDYFERKHHKTRRAFIKKL</sequence>
<dbReference type="EMBL" id="ACNN01000026">
    <property type="protein sequence ID" value="EEN82518.1"/>
    <property type="molecule type" value="Genomic_DNA"/>
</dbReference>
<dbReference type="AlphaFoldDB" id="C3JBT5"/>
<dbReference type="Gene3D" id="3.40.630.30">
    <property type="match status" value="1"/>
</dbReference>
<comment type="caution">
    <text evidence="1">The sequence shown here is derived from an EMBL/GenBank/DDBJ whole genome shotgun (WGS) entry which is preliminary data.</text>
</comment>
<evidence type="ECO:0000313" key="2">
    <source>
        <dbReference type="Proteomes" id="UP000004295"/>
    </source>
</evidence>
<gene>
    <name evidence="1" type="ORF">POREN0001_1821</name>
</gene>
<name>C3JBT5_POREA</name>
<dbReference type="InterPro" id="IPR039968">
    <property type="entry name" value="BcerS-like"/>
</dbReference>
<proteinExistence type="predicted"/>
<dbReference type="InterPro" id="IPR016181">
    <property type="entry name" value="Acyl_CoA_acyltransferase"/>
</dbReference>
<reference evidence="1 2" key="1">
    <citation type="submission" date="2009-04" db="EMBL/GenBank/DDBJ databases">
        <authorList>
            <person name="Sebastian Y."/>
            <person name="Madupu R."/>
            <person name="Durkin A.S."/>
            <person name="Torralba M."/>
            <person name="Methe B."/>
            <person name="Sutton G.G."/>
            <person name="Strausberg R.L."/>
            <person name="Nelson K.E."/>
        </authorList>
    </citation>
    <scope>NUCLEOTIDE SEQUENCE [LARGE SCALE GENOMIC DNA]</scope>
    <source>
        <strain evidence="2">ATCC 35406 / BCRC 14492 / JCM 8526 / NCTC 13058 / HG 370</strain>
    </source>
</reference>
<dbReference type="PANTHER" id="PTHR41368:SF1">
    <property type="entry name" value="PROTEIN YGHO"/>
    <property type="match status" value="1"/>
</dbReference>
<evidence type="ECO:0008006" key="3">
    <source>
        <dbReference type="Google" id="ProtNLM"/>
    </source>
</evidence>
<accession>C3JBT5</accession>
<protein>
    <recommendedName>
        <fullName evidence="3">N-acetyltransferase domain-containing protein</fullName>
    </recommendedName>
</protein>
<dbReference type="PANTHER" id="PTHR41368">
    <property type="entry name" value="PROTEIN YGHO"/>
    <property type="match status" value="1"/>
</dbReference>
<evidence type="ECO:0000313" key="1">
    <source>
        <dbReference type="EMBL" id="EEN82518.1"/>
    </source>
</evidence>
<dbReference type="GeneID" id="93365987"/>
<dbReference type="STRING" id="553175.POREN0001_1821"/>